<name>G0TS47_TRYVY</name>
<organism evidence="4">
    <name type="scientific">Trypanosoma vivax (strain Y486)</name>
    <dbReference type="NCBI Taxonomy" id="1055687"/>
    <lineage>
        <taxon>Eukaryota</taxon>
        <taxon>Discoba</taxon>
        <taxon>Euglenozoa</taxon>
        <taxon>Kinetoplastea</taxon>
        <taxon>Metakinetoplastina</taxon>
        <taxon>Trypanosomatida</taxon>
        <taxon>Trypanosomatidae</taxon>
        <taxon>Trypanosoma</taxon>
        <taxon>Duttonella</taxon>
    </lineage>
</organism>
<keyword evidence="2" id="KW-0472">Membrane</keyword>
<feature type="chain" id="PRO_5003409705" description="C-type lectin domain-containing protein" evidence="3">
    <location>
        <begin position="39"/>
        <end position="450"/>
    </location>
</feature>
<evidence type="ECO:0000256" key="3">
    <source>
        <dbReference type="SAM" id="SignalP"/>
    </source>
</evidence>
<dbReference type="InterPro" id="IPR031797">
    <property type="entry name" value="DUF5075"/>
</dbReference>
<dbReference type="PANTHER" id="PTHR35613">
    <property type="entry name" value="C-TYPE LECTIN DOMAIN-CONTAINING PROTEIN"/>
    <property type="match status" value="1"/>
</dbReference>
<evidence type="ECO:0000256" key="2">
    <source>
        <dbReference type="SAM" id="Phobius"/>
    </source>
</evidence>
<feature type="compositionally biased region" description="Low complexity" evidence="1">
    <location>
        <begin position="326"/>
        <end position="342"/>
    </location>
</feature>
<dbReference type="VEuPathDB" id="TriTrypDB:TvY486_0201850"/>
<dbReference type="Pfam" id="PF16825">
    <property type="entry name" value="DUF5075"/>
    <property type="match status" value="1"/>
</dbReference>
<sequence>MTTDARARTAACVRTAGAWPLLLLLCVHVACHARLASAEDGRVTVNVRRYLSLPSESFRTAYDQRVDYSSSDRLCREAGAVLAADQSDAAHKAIFDQFHSYAKNNQELYSFLGGDALSNAAVRREPTKWCKAGDKTTSLNCVYRWNKGLFATASNGDGAAFWRGSLYGVSGSAAMNGYPPHWNELYPKDSYLNIVECHLNDKHAMYWRDVNSAQPHYAQAPIQGTYVTSYIAVCESQDSISSSTTTTRAPTTTTTTTTTTEAPRTTTTTSTTSTTTTTKAPTSTTTSTTATVAPTNTTSSSSTTESPSSPTTMADGSSGPSGGAAGTPSSSSGTASATSPGPVGNATSAPPVPGGAGHAGLGASSTWAERYWYVILLVFLSVIVAIVLIVLLFVCRSRSRDGEKVTPMVLRESFHVPYMVGTANDTGAYYADAPPFVPPQNRGMERVHAW</sequence>
<evidence type="ECO:0000256" key="1">
    <source>
        <dbReference type="SAM" id="MobiDB-lite"/>
    </source>
</evidence>
<keyword evidence="2" id="KW-0812">Transmembrane</keyword>
<dbReference type="PANTHER" id="PTHR35613:SF2">
    <property type="entry name" value="C-TYPE LECTIN DOMAIN-CONTAINING PROTEIN"/>
    <property type="match status" value="1"/>
</dbReference>
<keyword evidence="3" id="KW-0732">Signal</keyword>
<feature type="region of interest" description="Disordered" evidence="1">
    <location>
        <begin position="239"/>
        <end position="351"/>
    </location>
</feature>
<evidence type="ECO:0000313" key="4">
    <source>
        <dbReference type="EMBL" id="CCC46771.1"/>
    </source>
</evidence>
<feature type="signal peptide" evidence="3">
    <location>
        <begin position="1"/>
        <end position="38"/>
    </location>
</feature>
<dbReference type="AlphaFoldDB" id="G0TS47"/>
<dbReference type="EMBL" id="HE573018">
    <property type="protein sequence ID" value="CCC46771.1"/>
    <property type="molecule type" value="Genomic_DNA"/>
</dbReference>
<feature type="compositionally biased region" description="Low complexity" evidence="1">
    <location>
        <begin position="241"/>
        <end position="318"/>
    </location>
</feature>
<accession>G0TS47</accession>
<proteinExistence type="predicted"/>
<keyword evidence="2" id="KW-1133">Transmembrane helix</keyword>
<gene>
    <name evidence="4" type="ORF">TVY486_0201850</name>
</gene>
<reference evidence="4" key="1">
    <citation type="journal article" date="2012" name="Proc. Natl. Acad. Sci. U.S.A.">
        <title>Antigenic diversity is generated by distinct evolutionary mechanisms in African trypanosome species.</title>
        <authorList>
            <person name="Jackson A.P."/>
            <person name="Berry A."/>
            <person name="Aslett M."/>
            <person name="Allison H.C."/>
            <person name="Burton P."/>
            <person name="Vavrova-Anderson J."/>
            <person name="Brown R."/>
            <person name="Browne H."/>
            <person name="Corton N."/>
            <person name="Hauser H."/>
            <person name="Gamble J."/>
            <person name="Gilderthorp R."/>
            <person name="Marcello L."/>
            <person name="McQuillan J."/>
            <person name="Otto T.D."/>
            <person name="Quail M.A."/>
            <person name="Sanders M.J."/>
            <person name="van Tonder A."/>
            <person name="Ginger M.L."/>
            <person name="Field M.C."/>
            <person name="Barry J.D."/>
            <person name="Hertz-Fowler C."/>
            <person name="Berriman M."/>
        </authorList>
    </citation>
    <scope>NUCLEOTIDE SEQUENCE</scope>
    <source>
        <strain evidence="4">Y486</strain>
    </source>
</reference>
<evidence type="ECO:0008006" key="5">
    <source>
        <dbReference type="Google" id="ProtNLM"/>
    </source>
</evidence>
<protein>
    <recommendedName>
        <fullName evidence="5">C-type lectin domain-containing protein</fullName>
    </recommendedName>
</protein>
<feature type="transmembrane region" description="Helical" evidence="2">
    <location>
        <begin position="371"/>
        <end position="394"/>
    </location>
</feature>